<dbReference type="GO" id="GO:0020037">
    <property type="term" value="F:heme binding"/>
    <property type="evidence" value="ECO:0007669"/>
    <property type="project" value="InterPro"/>
</dbReference>
<reference evidence="8 9" key="1">
    <citation type="submission" date="2018-01" db="EMBL/GenBank/DDBJ databases">
        <title>The draft genome of an aniline degradation strain ANB-1.</title>
        <authorList>
            <person name="Zhang L."/>
            <person name="Jiang J."/>
        </authorList>
    </citation>
    <scope>NUCLEOTIDE SEQUENCE [LARGE SCALE GENOMIC DNA]</scope>
    <source>
        <strain evidence="8 9">ANB-1</strain>
    </source>
</reference>
<dbReference type="Gene3D" id="1.10.760.10">
    <property type="entry name" value="Cytochrome c-like domain"/>
    <property type="match status" value="2"/>
</dbReference>
<sequence>MKNWKVAALTVLAGAAGGACLGAAAVYWGWYDVSATASHTIAVHRLLDITQMQAVRRRAADIEVPDLDDPVRARNGLALYQAHCVQCHGAPGVAPEPYALGLNPAPAALVGSARERPAADIYWIVREGIRMTGMPAWRYRLTDAEIWDVVAFMRVLPALSPRDYRAQADAAGPTARPQAVAPRVGDAAAGRDALQQYLCATCHAIPGVAGANHHVGPPLAGLASRPYIAGTLPYTQANMQRWLLAPDSIKPGSAMPDLGLSEQDARDIAAFLDTLR</sequence>
<dbReference type="InterPro" id="IPR009056">
    <property type="entry name" value="Cyt_c-like_dom"/>
</dbReference>
<keyword evidence="3 6" id="KW-0479">Metal-binding</keyword>
<dbReference type="InterPro" id="IPR051811">
    <property type="entry name" value="Cytochrome_c550/c551-like"/>
</dbReference>
<dbReference type="PROSITE" id="PS51007">
    <property type="entry name" value="CYTC"/>
    <property type="match status" value="2"/>
</dbReference>
<dbReference type="SUPFAM" id="SSF46626">
    <property type="entry name" value="Cytochrome c"/>
    <property type="match status" value="2"/>
</dbReference>
<evidence type="ECO:0000313" key="9">
    <source>
        <dbReference type="Proteomes" id="UP000235994"/>
    </source>
</evidence>
<dbReference type="GO" id="GO:0009055">
    <property type="term" value="F:electron transfer activity"/>
    <property type="evidence" value="ECO:0007669"/>
    <property type="project" value="InterPro"/>
</dbReference>
<evidence type="ECO:0000256" key="2">
    <source>
        <dbReference type="ARBA" id="ARBA00022617"/>
    </source>
</evidence>
<dbReference type="AlphaFoldDB" id="A0A2N8KMC5"/>
<proteinExistence type="predicted"/>
<keyword evidence="1" id="KW-0813">Transport</keyword>
<evidence type="ECO:0000256" key="4">
    <source>
        <dbReference type="ARBA" id="ARBA00022982"/>
    </source>
</evidence>
<keyword evidence="2 6" id="KW-0349">Heme</keyword>
<evidence type="ECO:0000256" key="1">
    <source>
        <dbReference type="ARBA" id="ARBA00022448"/>
    </source>
</evidence>
<dbReference type="PANTHER" id="PTHR37823">
    <property type="entry name" value="CYTOCHROME C-553-LIKE"/>
    <property type="match status" value="1"/>
</dbReference>
<feature type="domain" description="Cytochrome c" evidence="7">
    <location>
        <begin position="185"/>
        <end position="276"/>
    </location>
</feature>
<evidence type="ECO:0000256" key="6">
    <source>
        <dbReference type="PROSITE-ProRule" id="PRU00433"/>
    </source>
</evidence>
<evidence type="ECO:0000256" key="5">
    <source>
        <dbReference type="ARBA" id="ARBA00023004"/>
    </source>
</evidence>
<keyword evidence="5 6" id="KW-0408">Iron</keyword>
<dbReference type="RefSeq" id="WP_102772666.1">
    <property type="nucleotide sequence ID" value="NZ_POQS01000002.1"/>
</dbReference>
<gene>
    <name evidence="8" type="ORF">C1I89_10535</name>
</gene>
<evidence type="ECO:0000313" key="8">
    <source>
        <dbReference type="EMBL" id="PND34606.1"/>
    </source>
</evidence>
<keyword evidence="9" id="KW-1185">Reference proteome</keyword>
<organism evidence="8 9">
    <name type="scientific">Achromobacter pulmonis</name>
    <dbReference type="NCBI Taxonomy" id="1389932"/>
    <lineage>
        <taxon>Bacteria</taxon>
        <taxon>Pseudomonadati</taxon>
        <taxon>Pseudomonadota</taxon>
        <taxon>Betaproteobacteria</taxon>
        <taxon>Burkholderiales</taxon>
        <taxon>Alcaligenaceae</taxon>
        <taxon>Achromobacter</taxon>
    </lineage>
</organism>
<dbReference type="EMBL" id="POQS01000002">
    <property type="protein sequence ID" value="PND34606.1"/>
    <property type="molecule type" value="Genomic_DNA"/>
</dbReference>
<dbReference type="Pfam" id="PF00034">
    <property type="entry name" value="Cytochrom_C"/>
    <property type="match status" value="1"/>
</dbReference>
<comment type="caution">
    <text evidence="8">The sequence shown here is derived from an EMBL/GenBank/DDBJ whole genome shotgun (WGS) entry which is preliminary data.</text>
</comment>
<dbReference type="PROSITE" id="PS51257">
    <property type="entry name" value="PROKAR_LIPOPROTEIN"/>
    <property type="match status" value="1"/>
</dbReference>
<evidence type="ECO:0000256" key="3">
    <source>
        <dbReference type="ARBA" id="ARBA00022723"/>
    </source>
</evidence>
<dbReference type="InterPro" id="IPR036909">
    <property type="entry name" value="Cyt_c-like_dom_sf"/>
</dbReference>
<dbReference type="Proteomes" id="UP000235994">
    <property type="component" value="Unassembled WGS sequence"/>
</dbReference>
<protein>
    <submittedName>
        <fullName evidence="8">Cytochrome C</fullName>
    </submittedName>
</protein>
<keyword evidence="4" id="KW-0249">Electron transport</keyword>
<dbReference type="Pfam" id="PF13442">
    <property type="entry name" value="Cytochrome_CBB3"/>
    <property type="match status" value="1"/>
</dbReference>
<accession>A0A2N8KMC5</accession>
<feature type="domain" description="Cytochrome c" evidence="7">
    <location>
        <begin position="71"/>
        <end position="157"/>
    </location>
</feature>
<dbReference type="GO" id="GO:0046872">
    <property type="term" value="F:metal ion binding"/>
    <property type="evidence" value="ECO:0007669"/>
    <property type="project" value="UniProtKB-KW"/>
</dbReference>
<name>A0A2N8KMC5_9BURK</name>
<evidence type="ECO:0000259" key="7">
    <source>
        <dbReference type="PROSITE" id="PS51007"/>
    </source>
</evidence>
<dbReference type="PANTHER" id="PTHR37823:SF1">
    <property type="entry name" value="CYTOCHROME C-553-LIKE"/>
    <property type="match status" value="1"/>
</dbReference>